<evidence type="ECO:0000313" key="4">
    <source>
        <dbReference type="Proteomes" id="UP001367508"/>
    </source>
</evidence>
<sequence length="142" mass="15365">MRAPKHVVVTEKHLNEKSIIDIMKVSGFCVLLLLVGAALTFFNLLSPTDTTGSWFPGLAATNYDDRTTLIPVSRKLKENGIGIRNNINDEGSIGQVTLNDYDPVDPVPSSSKNSINPGPIEHGTPLNPHIIPKPPPPSHPMP</sequence>
<dbReference type="EMBL" id="JAYMYQ010000007">
    <property type="protein sequence ID" value="KAK7321650.1"/>
    <property type="molecule type" value="Genomic_DNA"/>
</dbReference>
<keyword evidence="2" id="KW-0812">Transmembrane</keyword>
<reference evidence="3 4" key="1">
    <citation type="submission" date="2024-01" db="EMBL/GenBank/DDBJ databases">
        <title>The genomes of 5 underutilized Papilionoideae crops provide insights into root nodulation and disease resistanc.</title>
        <authorList>
            <person name="Jiang F."/>
        </authorList>
    </citation>
    <scope>NUCLEOTIDE SEQUENCE [LARGE SCALE GENOMIC DNA]</scope>
    <source>
        <strain evidence="3">LVBAO_FW01</strain>
        <tissue evidence="3">Leaves</tissue>
    </source>
</reference>
<dbReference type="AlphaFoldDB" id="A0AAN9Q286"/>
<evidence type="ECO:0000256" key="2">
    <source>
        <dbReference type="SAM" id="Phobius"/>
    </source>
</evidence>
<gene>
    <name evidence="3" type="ORF">VNO77_32489</name>
</gene>
<comment type="caution">
    <text evidence="3">The sequence shown here is derived from an EMBL/GenBank/DDBJ whole genome shotgun (WGS) entry which is preliminary data.</text>
</comment>
<evidence type="ECO:0000313" key="3">
    <source>
        <dbReference type="EMBL" id="KAK7321650.1"/>
    </source>
</evidence>
<dbReference type="PANTHER" id="PTHR37249">
    <property type="entry name" value="OS03G0206201 PROTEIN"/>
    <property type="match status" value="1"/>
</dbReference>
<feature type="region of interest" description="Disordered" evidence="1">
    <location>
        <begin position="88"/>
        <end position="142"/>
    </location>
</feature>
<keyword evidence="2" id="KW-1133">Transmembrane helix</keyword>
<proteinExistence type="predicted"/>
<dbReference type="Proteomes" id="UP001367508">
    <property type="component" value="Unassembled WGS sequence"/>
</dbReference>
<feature type="compositionally biased region" description="Pro residues" evidence="1">
    <location>
        <begin position="131"/>
        <end position="142"/>
    </location>
</feature>
<feature type="transmembrane region" description="Helical" evidence="2">
    <location>
        <begin position="25"/>
        <end position="45"/>
    </location>
</feature>
<dbReference type="PANTHER" id="PTHR37249:SF3">
    <property type="entry name" value="OS03G0206201 PROTEIN"/>
    <property type="match status" value="1"/>
</dbReference>
<feature type="compositionally biased region" description="Polar residues" evidence="1">
    <location>
        <begin position="88"/>
        <end position="98"/>
    </location>
</feature>
<keyword evidence="2" id="KW-0472">Membrane</keyword>
<name>A0AAN9Q286_CANGL</name>
<organism evidence="3 4">
    <name type="scientific">Canavalia gladiata</name>
    <name type="common">Sword bean</name>
    <name type="synonym">Dolichos gladiatus</name>
    <dbReference type="NCBI Taxonomy" id="3824"/>
    <lineage>
        <taxon>Eukaryota</taxon>
        <taxon>Viridiplantae</taxon>
        <taxon>Streptophyta</taxon>
        <taxon>Embryophyta</taxon>
        <taxon>Tracheophyta</taxon>
        <taxon>Spermatophyta</taxon>
        <taxon>Magnoliopsida</taxon>
        <taxon>eudicotyledons</taxon>
        <taxon>Gunneridae</taxon>
        <taxon>Pentapetalae</taxon>
        <taxon>rosids</taxon>
        <taxon>fabids</taxon>
        <taxon>Fabales</taxon>
        <taxon>Fabaceae</taxon>
        <taxon>Papilionoideae</taxon>
        <taxon>50 kb inversion clade</taxon>
        <taxon>NPAAA clade</taxon>
        <taxon>indigoferoid/millettioid clade</taxon>
        <taxon>Phaseoleae</taxon>
        <taxon>Canavalia</taxon>
    </lineage>
</organism>
<evidence type="ECO:0000256" key="1">
    <source>
        <dbReference type="SAM" id="MobiDB-lite"/>
    </source>
</evidence>
<accession>A0AAN9Q286</accession>
<protein>
    <submittedName>
        <fullName evidence="3">Uncharacterized protein</fullName>
    </submittedName>
</protein>
<keyword evidence="4" id="KW-1185">Reference proteome</keyword>